<evidence type="ECO:0000256" key="7">
    <source>
        <dbReference type="ARBA" id="ARBA00022842"/>
    </source>
</evidence>
<dbReference type="Gene3D" id="3.60.10.10">
    <property type="entry name" value="Endonuclease/exonuclease/phosphatase"/>
    <property type="match status" value="1"/>
</dbReference>
<evidence type="ECO:0000256" key="1">
    <source>
        <dbReference type="ARBA" id="ARBA00001936"/>
    </source>
</evidence>
<proteinExistence type="predicted"/>
<dbReference type="EMBL" id="JBHTBH010000011">
    <property type="protein sequence ID" value="MFC7330366.1"/>
    <property type="molecule type" value="Genomic_DNA"/>
</dbReference>
<dbReference type="SUPFAM" id="SSF56219">
    <property type="entry name" value="DNase I-like"/>
    <property type="match status" value="1"/>
</dbReference>
<keyword evidence="11" id="KW-1185">Reference proteome</keyword>
<keyword evidence="6" id="KW-0378">Hydrolase</keyword>
<keyword evidence="10" id="KW-0255">Endonuclease</keyword>
<organism evidence="10 11">
    <name type="scientific">Marinactinospora rubrisoli</name>
    <dbReference type="NCBI Taxonomy" id="2715399"/>
    <lineage>
        <taxon>Bacteria</taxon>
        <taxon>Bacillati</taxon>
        <taxon>Actinomycetota</taxon>
        <taxon>Actinomycetes</taxon>
        <taxon>Streptosporangiales</taxon>
        <taxon>Nocardiopsidaceae</taxon>
        <taxon>Marinactinospora</taxon>
    </lineage>
</organism>
<gene>
    <name evidence="10" type="ORF">ACFQRF_21800</name>
</gene>
<protein>
    <submittedName>
        <fullName evidence="10">Endonuclease/exonuclease/phosphatase family protein</fullName>
    </submittedName>
</protein>
<dbReference type="RefSeq" id="WP_379873007.1">
    <property type="nucleotide sequence ID" value="NZ_JBHTBH010000011.1"/>
</dbReference>
<feature type="domain" description="Endonuclease/exonuclease/phosphatase" evidence="9">
    <location>
        <begin position="7"/>
        <end position="223"/>
    </location>
</feature>
<dbReference type="PANTHER" id="PTHR15822">
    <property type="entry name" value="TRAF AND TNF RECEPTOR-ASSOCIATED PROTEIN"/>
    <property type="match status" value="1"/>
</dbReference>
<keyword evidence="7" id="KW-0460">Magnesium</keyword>
<comment type="cofactor">
    <cofactor evidence="2">
        <name>Mg(2+)</name>
        <dbReference type="ChEBI" id="CHEBI:18420"/>
    </cofactor>
</comment>
<evidence type="ECO:0000259" key="9">
    <source>
        <dbReference type="Pfam" id="PF03372"/>
    </source>
</evidence>
<dbReference type="Pfam" id="PF03372">
    <property type="entry name" value="Exo_endo_phos"/>
    <property type="match status" value="1"/>
</dbReference>
<evidence type="ECO:0000256" key="6">
    <source>
        <dbReference type="ARBA" id="ARBA00022801"/>
    </source>
</evidence>
<name>A0ABW2KM82_9ACTN</name>
<dbReference type="InterPro" id="IPR051547">
    <property type="entry name" value="TDP2-like"/>
</dbReference>
<comment type="cofactor">
    <cofactor evidence="1">
        <name>Mn(2+)</name>
        <dbReference type="ChEBI" id="CHEBI:29035"/>
    </cofactor>
</comment>
<evidence type="ECO:0000256" key="3">
    <source>
        <dbReference type="ARBA" id="ARBA00022722"/>
    </source>
</evidence>
<keyword evidence="8" id="KW-0234">DNA repair</keyword>
<dbReference type="InterPro" id="IPR036691">
    <property type="entry name" value="Endo/exonu/phosph_ase_sf"/>
</dbReference>
<sequence>MPVLRVLSYNVRSLRDDSYAVARVIRGCRPHVVCLQEAPRLLGWRGSRRRLARRAGLTAAVSRRPGGLAVLVRPEVAVVHREHHVLRRLSGLPVRAIAVAVLEAHGRRLAVGCTHLDLDAGARLRHAREALDVLERVATEWGARPVLAGDLNEGPDGPAWRLLATRLADPGAQAGRAAAGTFSARRPRRRIDAVLTAPELTVRRAGVPVELLAAEDVVAASDHRPVLAELEL</sequence>
<keyword evidence="5" id="KW-0227">DNA damage</keyword>
<keyword evidence="3" id="KW-0540">Nuclease</keyword>
<dbReference type="InterPro" id="IPR005135">
    <property type="entry name" value="Endo/exonuclease/phosphatase"/>
</dbReference>
<evidence type="ECO:0000256" key="2">
    <source>
        <dbReference type="ARBA" id="ARBA00001946"/>
    </source>
</evidence>
<accession>A0ABW2KM82</accession>
<evidence type="ECO:0000256" key="4">
    <source>
        <dbReference type="ARBA" id="ARBA00022723"/>
    </source>
</evidence>
<reference evidence="11" key="1">
    <citation type="journal article" date="2019" name="Int. J. Syst. Evol. Microbiol.">
        <title>The Global Catalogue of Microorganisms (GCM) 10K type strain sequencing project: providing services to taxonomists for standard genome sequencing and annotation.</title>
        <authorList>
            <consortium name="The Broad Institute Genomics Platform"/>
            <consortium name="The Broad Institute Genome Sequencing Center for Infectious Disease"/>
            <person name="Wu L."/>
            <person name="Ma J."/>
        </authorList>
    </citation>
    <scope>NUCLEOTIDE SEQUENCE [LARGE SCALE GENOMIC DNA]</scope>
    <source>
        <strain evidence="11">CGMCC 4.7382</strain>
    </source>
</reference>
<dbReference type="Proteomes" id="UP001596540">
    <property type="component" value="Unassembled WGS sequence"/>
</dbReference>
<evidence type="ECO:0000313" key="10">
    <source>
        <dbReference type="EMBL" id="MFC7330366.1"/>
    </source>
</evidence>
<evidence type="ECO:0000256" key="8">
    <source>
        <dbReference type="ARBA" id="ARBA00023204"/>
    </source>
</evidence>
<evidence type="ECO:0000256" key="5">
    <source>
        <dbReference type="ARBA" id="ARBA00022763"/>
    </source>
</evidence>
<evidence type="ECO:0000313" key="11">
    <source>
        <dbReference type="Proteomes" id="UP001596540"/>
    </source>
</evidence>
<comment type="caution">
    <text evidence="10">The sequence shown here is derived from an EMBL/GenBank/DDBJ whole genome shotgun (WGS) entry which is preliminary data.</text>
</comment>
<keyword evidence="4" id="KW-0479">Metal-binding</keyword>
<dbReference type="PANTHER" id="PTHR15822:SF4">
    <property type="entry name" value="TYROSYL-DNA PHOSPHODIESTERASE 2"/>
    <property type="match status" value="1"/>
</dbReference>
<dbReference type="GO" id="GO:0004519">
    <property type="term" value="F:endonuclease activity"/>
    <property type="evidence" value="ECO:0007669"/>
    <property type="project" value="UniProtKB-KW"/>
</dbReference>